<sequence>MGGCSTAQPKRTEGCSVYPMADRALEEEESPPDQVLTQVQQVRLEGKDSIVRFLCRTATGSSEREERMYSHMQQRRK</sequence>
<name>A0AAV7LN89_PLEWA</name>
<dbReference type="EMBL" id="JANPWB010000015">
    <property type="protein sequence ID" value="KAJ1092966.1"/>
    <property type="molecule type" value="Genomic_DNA"/>
</dbReference>
<evidence type="ECO:0000313" key="2">
    <source>
        <dbReference type="Proteomes" id="UP001066276"/>
    </source>
</evidence>
<keyword evidence="2" id="KW-1185">Reference proteome</keyword>
<dbReference type="AlphaFoldDB" id="A0AAV7LN89"/>
<proteinExistence type="predicted"/>
<comment type="caution">
    <text evidence="1">The sequence shown here is derived from an EMBL/GenBank/DDBJ whole genome shotgun (WGS) entry which is preliminary data.</text>
</comment>
<evidence type="ECO:0000313" key="1">
    <source>
        <dbReference type="EMBL" id="KAJ1092966.1"/>
    </source>
</evidence>
<dbReference type="Proteomes" id="UP001066276">
    <property type="component" value="Chromosome 11"/>
</dbReference>
<reference evidence="1" key="1">
    <citation type="journal article" date="2022" name="bioRxiv">
        <title>Sequencing and chromosome-scale assembly of the giantPleurodeles waltlgenome.</title>
        <authorList>
            <person name="Brown T."/>
            <person name="Elewa A."/>
            <person name="Iarovenko S."/>
            <person name="Subramanian E."/>
            <person name="Araus A.J."/>
            <person name="Petzold A."/>
            <person name="Susuki M."/>
            <person name="Suzuki K.-i.T."/>
            <person name="Hayashi T."/>
            <person name="Toyoda A."/>
            <person name="Oliveira C."/>
            <person name="Osipova E."/>
            <person name="Leigh N.D."/>
            <person name="Simon A."/>
            <person name="Yun M.H."/>
        </authorList>
    </citation>
    <scope>NUCLEOTIDE SEQUENCE</scope>
    <source>
        <strain evidence="1">20211129_DDA</strain>
        <tissue evidence="1">Liver</tissue>
    </source>
</reference>
<accession>A0AAV7LN89</accession>
<organism evidence="1 2">
    <name type="scientific">Pleurodeles waltl</name>
    <name type="common">Iberian ribbed newt</name>
    <dbReference type="NCBI Taxonomy" id="8319"/>
    <lineage>
        <taxon>Eukaryota</taxon>
        <taxon>Metazoa</taxon>
        <taxon>Chordata</taxon>
        <taxon>Craniata</taxon>
        <taxon>Vertebrata</taxon>
        <taxon>Euteleostomi</taxon>
        <taxon>Amphibia</taxon>
        <taxon>Batrachia</taxon>
        <taxon>Caudata</taxon>
        <taxon>Salamandroidea</taxon>
        <taxon>Salamandridae</taxon>
        <taxon>Pleurodelinae</taxon>
        <taxon>Pleurodeles</taxon>
    </lineage>
</organism>
<protein>
    <submittedName>
        <fullName evidence="1">Uncharacterized protein</fullName>
    </submittedName>
</protein>
<gene>
    <name evidence="1" type="ORF">NDU88_006076</name>
</gene>